<accession>W8QU85</accession>
<reference evidence="3" key="1">
    <citation type="journal article" date="2014" name="Genome Announc.">
        <title>Complete Genome Sequence of the Highly Transformable Pseudomonas stutzeri Strain 28a24.</title>
        <authorList>
            <person name="Smith B.A."/>
            <person name="Dougherty K.M."/>
            <person name="Baltrus D.A."/>
        </authorList>
    </citation>
    <scope>NUCLEOTIDE SEQUENCE [LARGE SCALE GENOMIC DNA]</scope>
    <source>
        <strain evidence="3">28a24</strain>
    </source>
</reference>
<reference evidence="2 3" key="2">
    <citation type="submission" date="2014-03" db="EMBL/GenBank/DDBJ databases">
        <authorList>
            <person name="Baltrus D."/>
            <person name="Dougherty K."/>
        </authorList>
    </citation>
    <scope>NUCLEOTIDE SEQUENCE</scope>
    <source>
        <strain evidence="2 3">28a24</strain>
    </source>
</reference>
<feature type="chain" id="PRO_5004913506" description="VCBS repeat-containing protein" evidence="1">
    <location>
        <begin position="18"/>
        <end position="166"/>
    </location>
</feature>
<sequence length="166" mass="18549">MKLPIVLLMLASFNSVAGEAEVCKGNKGVRSFLSEWREGGSVTDVLTTIQGSEMLRERGRVAYQADLNGDGNQDYIFESFDSQGSAKDRTFGIFIQCWGFLQFIGGDYFAGVEEIGSKNNGYNDVIFLSYQRDEWDEVIYAEGQTLTRSHVWSFNPGSGRYESGMD</sequence>
<dbReference type="RefSeq" id="WP_025240306.1">
    <property type="nucleotide sequence ID" value="NZ_CP007441.1"/>
</dbReference>
<dbReference type="EMBL" id="CP007441">
    <property type="protein sequence ID" value="AHL74115.1"/>
    <property type="molecule type" value="Genomic_DNA"/>
</dbReference>
<protein>
    <recommendedName>
        <fullName evidence="4">VCBS repeat-containing protein</fullName>
    </recommendedName>
</protein>
<dbReference type="OrthoDB" id="6863566at2"/>
<proteinExistence type="predicted"/>
<dbReference type="Proteomes" id="UP000019522">
    <property type="component" value="Chromosome"/>
</dbReference>
<evidence type="ECO:0008006" key="4">
    <source>
        <dbReference type="Google" id="ProtNLM"/>
    </source>
</evidence>
<gene>
    <name evidence="2" type="ORF">CH92_03015</name>
</gene>
<keyword evidence="1" id="KW-0732">Signal</keyword>
<evidence type="ECO:0000313" key="2">
    <source>
        <dbReference type="EMBL" id="AHL74115.1"/>
    </source>
</evidence>
<dbReference type="KEGG" id="pstt:CH92_03015"/>
<name>W8QU85_STUST</name>
<evidence type="ECO:0000256" key="1">
    <source>
        <dbReference type="SAM" id="SignalP"/>
    </source>
</evidence>
<organism evidence="2 3">
    <name type="scientific">Stutzerimonas stutzeri</name>
    <name type="common">Pseudomonas stutzeri</name>
    <dbReference type="NCBI Taxonomy" id="316"/>
    <lineage>
        <taxon>Bacteria</taxon>
        <taxon>Pseudomonadati</taxon>
        <taxon>Pseudomonadota</taxon>
        <taxon>Gammaproteobacteria</taxon>
        <taxon>Pseudomonadales</taxon>
        <taxon>Pseudomonadaceae</taxon>
        <taxon>Stutzerimonas</taxon>
    </lineage>
</organism>
<feature type="signal peptide" evidence="1">
    <location>
        <begin position="1"/>
        <end position="17"/>
    </location>
</feature>
<dbReference type="AlphaFoldDB" id="W8QU85"/>
<evidence type="ECO:0000313" key="3">
    <source>
        <dbReference type="Proteomes" id="UP000019522"/>
    </source>
</evidence>